<dbReference type="EMBL" id="CAJNOW010000027">
    <property type="protein sequence ID" value="CAF1211245.1"/>
    <property type="molecule type" value="Genomic_DNA"/>
</dbReference>
<dbReference type="EMBL" id="CAJNRE010000066">
    <property type="protein sequence ID" value="CAF1914190.1"/>
    <property type="molecule type" value="Genomic_DNA"/>
</dbReference>
<dbReference type="EMBL" id="CAJOBH010000110">
    <property type="protein sequence ID" value="CAF3761118.1"/>
    <property type="molecule type" value="Genomic_DNA"/>
</dbReference>
<evidence type="ECO:0000313" key="3">
    <source>
        <dbReference type="EMBL" id="CAF1211245.1"/>
    </source>
</evidence>
<keyword evidence="12" id="KW-1185">Reference proteome</keyword>
<evidence type="ECO:0000313" key="4">
    <source>
        <dbReference type="EMBL" id="CAF1914190.1"/>
    </source>
</evidence>
<name>A0A819JXW2_9BILA</name>
<accession>A0A819JXW2</accession>
<dbReference type="EMBL" id="CAJNRF010017100">
    <property type="protein sequence ID" value="CAF2220628.1"/>
    <property type="molecule type" value="Genomic_DNA"/>
</dbReference>
<evidence type="ECO:0000313" key="7">
    <source>
        <dbReference type="EMBL" id="CAF3761118.1"/>
    </source>
</evidence>
<dbReference type="EMBL" id="CAJOBG010001577">
    <property type="protein sequence ID" value="CAF3941233.1"/>
    <property type="molecule type" value="Genomic_DNA"/>
</dbReference>
<comment type="caution">
    <text evidence="11">The sequence shown here is derived from an EMBL/GenBank/DDBJ whole genome shotgun (WGS) entry which is preliminary data.</text>
</comment>
<dbReference type="SUPFAM" id="SSF82171">
    <property type="entry name" value="DPP6 N-terminal domain-like"/>
    <property type="match status" value="1"/>
</dbReference>
<dbReference type="AlphaFoldDB" id="A0A819JXW2"/>
<dbReference type="EMBL" id="CAJNOV010000060">
    <property type="protein sequence ID" value="CAF0971310.1"/>
    <property type="molecule type" value="Genomic_DNA"/>
</dbReference>
<evidence type="ECO:0000313" key="8">
    <source>
        <dbReference type="EMBL" id="CAF3825030.1"/>
    </source>
</evidence>
<dbReference type="OrthoDB" id="9983199at2759"/>
<feature type="region of interest" description="Disordered" evidence="1">
    <location>
        <begin position="175"/>
        <end position="195"/>
    </location>
</feature>
<feature type="compositionally biased region" description="Basic and acidic residues" evidence="1">
    <location>
        <begin position="184"/>
        <end position="194"/>
    </location>
</feature>
<evidence type="ECO:0000256" key="1">
    <source>
        <dbReference type="SAM" id="MobiDB-lite"/>
    </source>
</evidence>
<dbReference type="Proteomes" id="UP000663866">
    <property type="component" value="Unassembled WGS sequence"/>
</dbReference>
<evidence type="ECO:0000313" key="6">
    <source>
        <dbReference type="EMBL" id="CAF2220628.1"/>
    </source>
</evidence>
<dbReference type="Proteomes" id="UP000681967">
    <property type="component" value="Unassembled WGS sequence"/>
</dbReference>
<sequence length="482" mass="56312">MSFTTKDKENNANGWSSDSLLELSDIAQEQLRTLERLDFSLIQKKCQQELESWHSAAVSHLGQIYSQRLADLAQVYTQDVCPESDKFKQKMIEQLKSRIMPRISKVLDDPIPDPEKVEKMQNLLCHIKSECNMMRDRQWIRVQLPDIKSLSIPIKITKTSLSNHLAEQRKDLFEDLSDDDDGDNNNKKEEELPAKKKRKANTIDIIDLFTINPEPIKHYSLDTNSSTLSLSNTHILVHDSHKLILFDYHRKLTELQWNDNDYGILVDMCWMSSLSVFVILTIHSVYLYDPTKPQPNLPVKVEAIKPLDRSHVLASISSFERDIYINYHKGVHIDQYRVSSTSQWSLEKRYLKADCCETKDIGIRDARCDSQHICLSIMQQDDLKWRLDIMSRDMKRIRRGISMDSGENQHKFFSMLISLHDQRWLFVNWYTNKIWLVDQQGKTRLIKETKIKNIRNICLAPNGSYAAIRTEKPSALKLYKLE</sequence>
<dbReference type="EMBL" id="CAJOBI010001472">
    <property type="protein sequence ID" value="CAF3883213.1"/>
    <property type="molecule type" value="Genomic_DNA"/>
</dbReference>
<reference evidence="11" key="1">
    <citation type="submission" date="2021-02" db="EMBL/GenBank/DDBJ databases">
        <authorList>
            <person name="Nowell W R."/>
        </authorList>
    </citation>
    <scope>NUCLEOTIDE SEQUENCE</scope>
</reference>
<dbReference type="Proteomes" id="UP000681720">
    <property type="component" value="Unassembled WGS sequence"/>
</dbReference>
<organism evidence="11 12">
    <name type="scientific">Rotaria magnacalcarata</name>
    <dbReference type="NCBI Taxonomy" id="392030"/>
    <lineage>
        <taxon>Eukaryota</taxon>
        <taxon>Metazoa</taxon>
        <taxon>Spiralia</taxon>
        <taxon>Gnathifera</taxon>
        <taxon>Rotifera</taxon>
        <taxon>Eurotatoria</taxon>
        <taxon>Bdelloidea</taxon>
        <taxon>Philodinida</taxon>
        <taxon>Philodinidae</taxon>
        <taxon>Rotaria</taxon>
    </lineage>
</organism>
<evidence type="ECO:0000313" key="5">
    <source>
        <dbReference type="EMBL" id="CAF1966389.1"/>
    </source>
</evidence>
<evidence type="ECO:0000313" key="2">
    <source>
        <dbReference type="EMBL" id="CAF0971310.1"/>
    </source>
</evidence>
<dbReference type="Proteomes" id="UP000663856">
    <property type="component" value="Unassembled WGS sequence"/>
</dbReference>
<evidence type="ECO:0000313" key="9">
    <source>
        <dbReference type="EMBL" id="CAF3866632.1"/>
    </source>
</evidence>
<evidence type="ECO:0000313" key="11">
    <source>
        <dbReference type="EMBL" id="CAF3941233.1"/>
    </source>
</evidence>
<protein>
    <submittedName>
        <fullName evidence="11">Uncharacterized protein</fullName>
    </submittedName>
</protein>
<proteinExistence type="predicted"/>
<dbReference type="EMBL" id="CAJOBJ010000474">
    <property type="protein sequence ID" value="CAF3825030.1"/>
    <property type="molecule type" value="Genomic_DNA"/>
</dbReference>
<dbReference type="Proteomes" id="UP000663855">
    <property type="component" value="Unassembled WGS sequence"/>
</dbReference>
<dbReference type="Proteomes" id="UP000663834">
    <property type="component" value="Unassembled WGS sequence"/>
</dbReference>
<gene>
    <name evidence="7" type="ORF">BYL167_LOCUS868</name>
    <name evidence="2" type="ORF">CJN711_LOCUS886</name>
    <name evidence="8" type="ORF">GIL414_LOCUS2452</name>
    <name evidence="3" type="ORF">KQP761_LOCUS343</name>
    <name evidence="4" type="ORF">MBJ925_LOCUS1039</name>
    <name evidence="11" type="ORF">OVN521_LOCUS11693</name>
    <name evidence="10" type="ORF">SMN809_LOCUS5721</name>
    <name evidence="9" type="ORF">UXM345_LOCUS8684</name>
    <name evidence="6" type="ORF">WKI299_LOCUS35497</name>
    <name evidence="5" type="ORF">XDN619_LOCUS1647</name>
</gene>
<dbReference type="EMBL" id="CAJOBF010000765">
    <property type="protein sequence ID" value="CAF3866632.1"/>
    <property type="molecule type" value="Genomic_DNA"/>
</dbReference>
<dbReference type="Proteomes" id="UP000663842">
    <property type="component" value="Unassembled WGS sequence"/>
</dbReference>
<dbReference type="EMBL" id="CAJNRG010000077">
    <property type="protein sequence ID" value="CAF1966389.1"/>
    <property type="molecule type" value="Genomic_DNA"/>
</dbReference>
<dbReference type="Proteomes" id="UP000663824">
    <property type="component" value="Unassembled WGS sequence"/>
</dbReference>
<dbReference type="Proteomes" id="UP000663887">
    <property type="component" value="Unassembled WGS sequence"/>
</dbReference>
<evidence type="ECO:0000313" key="10">
    <source>
        <dbReference type="EMBL" id="CAF3883213.1"/>
    </source>
</evidence>
<evidence type="ECO:0000313" key="12">
    <source>
        <dbReference type="Proteomes" id="UP000663866"/>
    </source>
</evidence>
<dbReference type="Proteomes" id="UP000676336">
    <property type="component" value="Unassembled WGS sequence"/>
</dbReference>